<feature type="binding site" evidence="6">
    <location>
        <position position="208"/>
    </location>
    <ligand>
        <name>a divalent metal cation</name>
        <dbReference type="ChEBI" id="CHEBI:60240"/>
        <label>2</label>
        <note>catalytic</note>
    </ligand>
</feature>
<evidence type="ECO:0000313" key="9">
    <source>
        <dbReference type="EMBL" id="MBB5040016.1"/>
    </source>
</evidence>
<dbReference type="InterPro" id="IPR036005">
    <property type="entry name" value="Creatinase/aminopeptidase-like"/>
</dbReference>
<comment type="similarity">
    <text evidence="6">Belongs to the peptidase M24A family. Methionine aminopeptidase type 1 subfamily.</text>
</comment>
<dbReference type="RefSeq" id="WP_184212341.1">
    <property type="nucleotide sequence ID" value="NZ_JACHIF010000011.1"/>
</dbReference>
<dbReference type="GO" id="GO:0004239">
    <property type="term" value="F:initiator methionyl aminopeptidase activity"/>
    <property type="evidence" value="ECO:0007669"/>
    <property type="project" value="UniProtKB-UniRule"/>
</dbReference>
<feature type="binding site" evidence="6">
    <location>
        <position position="84"/>
    </location>
    <ligand>
        <name>substrate</name>
    </ligand>
</feature>
<evidence type="ECO:0000259" key="8">
    <source>
        <dbReference type="Pfam" id="PF00557"/>
    </source>
</evidence>
<keyword evidence="4 6" id="KW-0479">Metal-binding</keyword>
<dbReference type="GO" id="GO:0005829">
    <property type="term" value="C:cytosol"/>
    <property type="evidence" value="ECO:0007669"/>
    <property type="project" value="TreeGrafter"/>
</dbReference>
<proteinExistence type="inferred from homology"/>
<dbReference type="AlphaFoldDB" id="A0A7W7YPK2"/>
<feature type="binding site" evidence="6">
    <location>
        <position position="182"/>
    </location>
    <ligand>
        <name>substrate</name>
    </ligand>
</feature>
<dbReference type="InterPro" id="IPR001714">
    <property type="entry name" value="Pept_M24_MAP"/>
</dbReference>
<keyword evidence="5 6" id="KW-0378">Hydrolase</keyword>
<dbReference type="PANTHER" id="PTHR43330:SF27">
    <property type="entry name" value="METHIONINE AMINOPEPTIDASE"/>
    <property type="match status" value="1"/>
</dbReference>
<comment type="caution">
    <text evidence="9">The sequence shown here is derived from an EMBL/GenBank/DDBJ whole genome shotgun (WGS) entry which is preliminary data.</text>
</comment>
<feature type="binding site" evidence="6">
    <location>
        <position position="101"/>
    </location>
    <ligand>
        <name>a divalent metal cation</name>
        <dbReference type="ChEBI" id="CHEBI:60240"/>
        <label>1</label>
    </ligand>
</feature>
<dbReference type="PRINTS" id="PR00599">
    <property type="entry name" value="MAPEPTIDASE"/>
</dbReference>
<evidence type="ECO:0000256" key="4">
    <source>
        <dbReference type="ARBA" id="ARBA00022723"/>
    </source>
</evidence>
<protein>
    <recommendedName>
        <fullName evidence="6 7">Methionine aminopeptidase</fullName>
        <shortName evidence="6">MAP</shortName>
        <shortName evidence="6">MetAP</shortName>
        <ecNumber evidence="6 7">3.4.11.18</ecNumber>
    </recommendedName>
    <alternativeName>
        <fullName evidence="6">Peptidase M</fullName>
    </alternativeName>
</protein>
<feature type="binding site" evidence="6">
    <location>
        <position position="239"/>
    </location>
    <ligand>
        <name>a divalent metal cation</name>
        <dbReference type="ChEBI" id="CHEBI:60240"/>
        <label>1</label>
    </ligand>
</feature>
<comment type="cofactor">
    <cofactor evidence="6">
        <name>Co(2+)</name>
        <dbReference type="ChEBI" id="CHEBI:48828"/>
    </cofactor>
    <cofactor evidence="6">
        <name>Zn(2+)</name>
        <dbReference type="ChEBI" id="CHEBI:29105"/>
    </cofactor>
    <cofactor evidence="6">
        <name>Mn(2+)</name>
        <dbReference type="ChEBI" id="CHEBI:29035"/>
    </cofactor>
    <cofactor evidence="6">
        <name>Fe(2+)</name>
        <dbReference type="ChEBI" id="CHEBI:29033"/>
    </cofactor>
    <text evidence="6">Binds 2 divalent metal cations per subunit. Has a high-affinity and a low affinity metal-binding site. The true nature of the physiological cofactor is under debate. The enzyme is active with cobalt, zinc, manganese or divalent iron ions. Most likely, methionine aminopeptidases function as mononuclear Fe(2+)-metalloproteases under physiological conditions, and the catalytically relevant metal-binding site has been assigned to the histidine-containing high-affinity site.</text>
</comment>
<gene>
    <name evidence="6" type="primary">map</name>
    <name evidence="9" type="ORF">HNQ64_004295</name>
</gene>
<dbReference type="GO" id="GO:0070006">
    <property type="term" value="F:metalloaminopeptidase activity"/>
    <property type="evidence" value="ECO:0007669"/>
    <property type="project" value="UniProtKB-UniRule"/>
</dbReference>
<evidence type="ECO:0000313" key="10">
    <source>
        <dbReference type="Proteomes" id="UP000534294"/>
    </source>
</evidence>
<reference evidence="9 10" key="1">
    <citation type="submission" date="2020-08" db="EMBL/GenBank/DDBJ databases">
        <title>Genomic Encyclopedia of Type Strains, Phase IV (KMG-IV): sequencing the most valuable type-strain genomes for metagenomic binning, comparative biology and taxonomic classification.</title>
        <authorList>
            <person name="Goeker M."/>
        </authorList>
    </citation>
    <scope>NUCLEOTIDE SEQUENCE [LARGE SCALE GENOMIC DNA]</scope>
    <source>
        <strain evidence="9 10">DSM 12251</strain>
    </source>
</reference>
<evidence type="ECO:0000256" key="6">
    <source>
        <dbReference type="HAMAP-Rule" id="MF_01974"/>
    </source>
</evidence>
<dbReference type="SUPFAM" id="SSF55920">
    <property type="entry name" value="Creatinase/aminopeptidase"/>
    <property type="match status" value="1"/>
</dbReference>
<dbReference type="HAMAP" id="MF_01974">
    <property type="entry name" value="MetAP_1"/>
    <property type="match status" value="1"/>
</dbReference>
<dbReference type="EMBL" id="JACHIF010000011">
    <property type="protein sequence ID" value="MBB5040016.1"/>
    <property type="molecule type" value="Genomic_DNA"/>
</dbReference>
<accession>A0A7W7YPK2</accession>
<keyword evidence="3 6" id="KW-0645">Protease</keyword>
<feature type="binding site" evidence="6">
    <location>
        <position position="239"/>
    </location>
    <ligand>
        <name>a divalent metal cation</name>
        <dbReference type="ChEBI" id="CHEBI:60240"/>
        <label>2</label>
        <note>catalytic</note>
    </ligand>
</feature>
<evidence type="ECO:0000256" key="1">
    <source>
        <dbReference type="ARBA" id="ARBA00002521"/>
    </source>
</evidence>
<dbReference type="Gene3D" id="3.90.230.10">
    <property type="entry name" value="Creatinase/methionine aminopeptidase superfamily"/>
    <property type="match status" value="1"/>
</dbReference>
<dbReference type="PROSITE" id="PS00680">
    <property type="entry name" value="MAP_1"/>
    <property type="match status" value="1"/>
</dbReference>
<name>A0A7W7YPK2_9BACT</name>
<evidence type="ECO:0000256" key="7">
    <source>
        <dbReference type="RuleBase" id="RU003653"/>
    </source>
</evidence>
<keyword evidence="2 6" id="KW-0031">Aminopeptidase</keyword>
<organism evidence="9 10">
    <name type="scientific">Prosthecobacter dejongeii</name>
    <dbReference type="NCBI Taxonomy" id="48465"/>
    <lineage>
        <taxon>Bacteria</taxon>
        <taxon>Pseudomonadati</taxon>
        <taxon>Verrucomicrobiota</taxon>
        <taxon>Verrucomicrobiia</taxon>
        <taxon>Verrucomicrobiales</taxon>
        <taxon>Verrucomicrobiaceae</taxon>
        <taxon>Prosthecobacter</taxon>
    </lineage>
</organism>
<evidence type="ECO:0000256" key="2">
    <source>
        <dbReference type="ARBA" id="ARBA00022438"/>
    </source>
</evidence>
<dbReference type="InterPro" id="IPR002467">
    <property type="entry name" value="Pept_M24A_MAP1"/>
</dbReference>
<comment type="function">
    <text evidence="1 6">Removes the N-terminal methionine from nascent proteins. The N-terminal methionine is often cleaved when the second residue in the primary sequence is small and uncharged (Met-Ala-, Cys, Gly, Pro, Ser, Thr, or Val). Requires deformylation of the N(alpha)-formylated initiator methionine before it can be hydrolyzed.</text>
</comment>
<dbReference type="Pfam" id="PF00557">
    <property type="entry name" value="Peptidase_M24"/>
    <property type="match status" value="1"/>
</dbReference>
<dbReference type="InterPro" id="IPR000994">
    <property type="entry name" value="Pept_M24"/>
</dbReference>
<evidence type="ECO:0000256" key="5">
    <source>
        <dbReference type="ARBA" id="ARBA00022801"/>
    </source>
</evidence>
<evidence type="ECO:0000256" key="3">
    <source>
        <dbReference type="ARBA" id="ARBA00022670"/>
    </source>
</evidence>
<feature type="binding site" evidence="6">
    <location>
        <position position="112"/>
    </location>
    <ligand>
        <name>a divalent metal cation</name>
        <dbReference type="ChEBI" id="CHEBI:60240"/>
        <label>2</label>
        <note>catalytic</note>
    </ligand>
</feature>
<feature type="binding site" evidence="6">
    <location>
        <position position="112"/>
    </location>
    <ligand>
        <name>a divalent metal cation</name>
        <dbReference type="ChEBI" id="CHEBI:60240"/>
        <label>1</label>
    </ligand>
</feature>
<dbReference type="NCBIfam" id="TIGR00500">
    <property type="entry name" value="met_pdase_I"/>
    <property type="match status" value="1"/>
</dbReference>
<dbReference type="CDD" id="cd01086">
    <property type="entry name" value="MetAP1"/>
    <property type="match status" value="1"/>
</dbReference>
<dbReference type="Proteomes" id="UP000534294">
    <property type="component" value="Unassembled WGS sequence"/>
</dbReference>
<dbReference type="PANTHER" id="PTHR43330">
    <property type="entry name" value="METHIONINE AMINOPEPTIDASE"/>
    <property type="match status" value="1"/>
</dbReference>
<keyword evidence="10" id="KW-1185">Reference proteome</keyword>
<sequence length="275" mass="30250">MGLLSSSKIPIRHGVQQQGIREACQMARDILLKTAAQAHVGVTTGEVDRFAAAEMKARGCKSAFLGYRKFPGHICISINEEVVHGIGGPRVIQDGDIVKIDVGIEYNGWIGDNALTVPMGNVAKETLHLLAATEESLHAAIRHARDGWMLGDLCASVEEHVIQYGYTVVREFVGHGVGRKLHEEPQIPNYGTKGDRPRLKSGMTLAIEPMINMGTGKTRVLSDNWTAITQDRKPSAHFEHVVLVTDKEPEILTFRKRMFPKGVNDLTPLPVSELF</sequence>
<feature type="binding site" evidence="6">
    <location>
        <position position="175"/>
    </location>
    <ligand>
        <name>a divalent metal cation</name>
        <dbReference type="ChEBI" id="CHEBI:60240"/>
        <label>2</label>
        <note>catalytic</note>
    </ligand>
</feature>
<feature type="domain" description="Peptidase M24" evidence="8">
    <location>
        <begin position="19"/>
        <end position="246"/>
    </location>
</feature>
<comment type="catalytic activity">
    <reaction evidence="6 7">
        <text>Release of N-terminal amino acids, preferentially methionine, from peptides and arylamides.</text>
        <dbReference type="EC" id="3.4.11.18"/>
    </reaction>
</comment>
<dbReference type="EC" id="3.4.11.18" evidence="6 7"/>
<comment type="subunit">
    <text evidence="6">Monomer.</text>
</comment>
<dbReference type="GO" id="GO:0046872">
    <property type="term" value="F:metal ion binding"/>
    <property type="evidence" value="ECO:0007669"/>
    <property type="project" value="UniProtKB-UniRule"/>
</dbReference>
<dbReference type="GO" id="GO:0006508">
    <property type="term" value="P:proteolysis"/>
    <property type="evidence" value="ECO:0007669"/>
    <property type="project" value="UniProtKB-KW"/>
</dbReference>